<dbReference type="InterPro" id="IPR037523">
    <property type="entry name" value="VOC_core"/>
</dbReference>
<dbReference type="Pfam" id="PF00903">
    <property type="entry name" value="Glyoxalase"/>
    <property type="match status" value="1"/>
</dbReference>
<evidence type="ECO:0000313" key="2">
    <source>
        <dbReference type="EMBL" id="PTX49936.1"/>
    </source>
</evidence>
<evidence type="ECO:0000259" key="1">
    <source>
        <dbReference type="PROSITE" id="PS51819"/>
    </source>
</evidence>
<dbReference type="InterPro" id="IPR004360">
    <property type="entry name" value="Glyas_Fos-R_dOase_dom"/>
</dbReference>
<keyword evidence="3" id="KW-1185">Reference proteome</keyword>
<dbReference type="AlphaFoldDB" id="A0A2T6B1H5"/>
<name>A0A2T6B1H5_9RHOB</name>
<accession>A0A2T6B1H5</accession>
<proteinExistence type="predicted"/>
<organism evidence="2 3">
    <name type="scientific">Gemmobacter caeni</name>
    <dbReference type="NCBI Taxonomy" id="589035"/>
    <lineage>
        <taxon>Bacteria</taxon>
        <taxon>Pseudomonadati</taxon>
        <taxon>Pseudomonadota</taxon>
        <taxon>Alphaproteobacteria</taxon>
        <taxon>Rhodobacterales</taxon>
        <taxon>Paracoccaceae</taxon>
        <taxon>Gemmobacter</taxon>
    </lineage>
</organism>
<keyword evidence="2" id="KW-0223">Dioxygenase</keyword>
<protein>
    <submittedName>
        <fullName evidence="2">2,3-dihydroxy-p-cumate/2,3-dihydroxybenzoate 3,4-dioxygenase</fullName>
    </submittedName>
</protein>
<dbReference type="OrthoDB" id="9803142at2"/>
<dbReference type="EMBL" id="QBKP01000006">
    <property type="protein sequence ID" value="PTX49936.1"/>
    <property type="molecule type" value="Genomic_DNA"/>
</dbReference>
<feature type="domain" description="VOC" evidence="1">
    <location>
        <begin position="134"/>
        <end position="246"/>
    </location>
</feature>
<dbReference type="Proteomes" id="UP000244224">
    <property type="component" value="Unassembled WGS sequence"/>
</dbReference>
<evidence type="ECO:0000313" key="3">
    <source>
        <dbReference type="Proteomes" id="UP000244224"/>
    </source>
</evidence>
<feature type="domain" description="VOC" evidence="1">
    <location>
        <begin position="5"/>
        <end position="116"/>
    </location>
</feature>
<comment type="caution">
    <text evidence="2">The sequence shown here is derived from an EMBL/GenBank/DDBJ whole genome shotgun (WGS) entry which is preliminary data.</text>
</comment>
<reference evidence="2 3" key="1">
    <citation type="submission" date="2018-04" db="EMBL/GenBank/DDBJ databases">
        <title>Genomic Encyclopedia of Archaeal and Bacterial Type Strains, Phase II (KMG-II): from individual species to whole genera.</title>
        <authorList>
            <person name="Goeker M."/>
        </authorList>
    </citation>
    <scope>NUCLEOTIDE SEQUENCE [LARGE SCALE GENOMIC DNA]</scope>
    <source>
        <strain evidence="2 3">DSM 21823</strain>
    </source>
</reference>
<dbReference type="Gene3D" id="3.10.180.10">
    <property type="entry name" value="2,3-Dihydroxybiphenyl 1,2-Dioxygenase, domain 1"/>
    <property type="match status" value="2"/>
</dbReference>
<dbReference type="GO" id="GO:0051213">
    <property type="term" value="F:dioxygenase activity"/>
    <property type="evidence" value="ECO:0007669"/>
    <property type="project" value="UniProtKB-KW"/>
</dbReference>
<keyword evidence="2" id="KW-0560">Oxidoreductase</keyword>
<dbReference type="PROSITE" id="PS51819">
    <property type="entry name" value="VOC"/>
    <property type="match status" value="2"/>
</dbReference>
<sequence>MTYRDLRYLRVDVEDLEAASAFAADVFALMPMDRDDNRALFRSDARNYALCCARGDGNAVALTVARPEDLDALADRLAAAGHPSARLSAEACAVRQVKQGLAVAAPNGVTVELVWRPLTSGWPYHGGRDAGISDFAAVSLCCRDIAASEEFWVRGLGLRVSDYAGDAVFLALDEAHHRIALYPSERDGILGASWEVATRDHIMRNWYHFQKLQLPVVAGPGRQPTSGASFVTTRGPGGLLFSYIHGMEKGPQIATRGPRQFADAARSHCAWGSPSTQPEFQGRTEG</sequence>
<gene>
    <name evidence="2" type="ORF">C8N34_106116</name>
</gene>
<dbReference type="SUPFAM" id="SSF54593">
    <property type="entry name" value="Glyoxalase/Bleomycin resistance protein/Dihydroxybiphenyl dioxygenase"/>
    <property type="match status" value="2"/>
</dbReference>
<dbReference type="RefSeq" id="WP_108128899.1">
    <property type="nucleotide sequence ID" value="NZ_QBKP01000006.1"/>
</dbReference>
<dbReference type="InterPro" id="IPR029068">
    <property type="entry name" value="Glyas_Bleomycin-R_OHBP_Dase"/>
</dbReference>